<protein>
    <submittedName>
        <fullName evidence="2">Uncharacterized protein</fullName>
    </submittedName>
</protein>
<name>A0A1N5TYT4_9ACTN</name>
<feature type="compositionally biased region" description="Basic and acidic residues" evidence="1">
    <location>
        <begin position="7"/>
        <end position="21"/>
    </location>
</feature>
<dbReference type="Proteomes" id="UP000185124">
    <property type="component" value="Unassembled WGS sequence"/>
</dbReference>
<organism evidence="2 3">
    <name type="scientific">Micromonospora cremea</name>
    <dbReference type="NCBI Taxonomy" id="709881"/>
    <lineage>
        <taxon>Bacteria</taxon>
        <taxon>Bacillati</taxon>
        <taxon>Actinomycetota</taxon>
        <taxon>Actinomycetes</taxon>
        <taxon>Micromonosporales</taxon>
        <taxon>Micromonosporaceae</taxon>
        <taxon>Micromonospora</taxon>
    </lineage>
</organism>
<evidence type="ECO:0000313" key="3">
    <source>
        <dbReference type="Proteomes" id="UP000185124"/>
    </source>
</evidence>
<gene>
    <name evidence="2" type="ORF">SAMN04489832_0431</name>
</gene>
<dbReference type="AlphaFoldDB" id="A0A1N5TYT4"/>
<feature type="region of interest" description="Disordered" evidence="1">
    <location>
        <begin position="1"/>
        <end position="22"/>
    </location>
</feature>
<evidence type="ECO:0000256" key="1">
    <source>
        <dbReference type="SAM" id="MobiDB-lite"/>
    </source>
</evidence>
<reference evidence="3" key="1">
    <citation type="submission" date="2016-12" db="EMBL/GenBank/DDBJ databases">
        <authorList>
            <person name="Varghese N."/>
            <person name="Submissions S."/>
        </authorList>
    </citation>
    <scope>NUCLEOTIDE SEQUENCE [LARGE SCALE GENOMIC DNA]</scope>
    <source>
        <strain evidence="3">DSM 45599</strain>
    </source>
</reference>
<dbReference type="EMBL" id="FSQT01000001">
    <property type="protein sequence ID" value="SIM52899.1"/>
    <property type="molecule type" value="Genomic_DNA"/>
</dbReference>
<proteinExistence type="predicted"/>
<evidence type="ECO:0000313" key="2">
    <source>
        <dbReference type="EMBL" id="SIM52899.1"/>
    </source>
</evidence>
<sequence length="72" mass="7584">MLHPTRHLRDGDLPADLHHATSPDLLRSTTAAVGEHTEMRPARDMATVRVATCAGLVTGTPSATAGSRAAQR</sequence>
<accession>A0A1N5TYT4</accession>
<keyword evidence="3" id="KW-1185">Reference proteome</keyword>